<evidence type="ECO:0000256" key="2">
    <source>
        <dbReference type="ARBA" id="ARBA00023002"/>
    </source>
</evidence>
<dbReference type="Proteomes" id="UP001649381">
    <property type="component" value="Unassembled WGS sequence"/>
</dbReference>
<name>A0ABS9H1L1_9BACL</name>
<comment type="cofactor">
    <cofactor evidence="1">
        <name>FAD</name>
        <dbReference type="ChEBI" id="CHEBI:57692"/>
    </cofactor>
</comment>
<dbReference type="PANTHER" id="PTHR10742">
    <property type="entry name" value="FLAVIN MONOAMINE OXIDASE"/>
    <property type="match status" value="1"/>
</dbReference>
<dbReference type="Gene3D" id="3.50.50.60">
    <property type="entry name" value="FAD/NAD(P)-binding domain"/>
    <property type="match status" value="1"/>
</dbReference>
<keyword evidence="2" id="KW-0560">Oxidoreductase</keyword>
<sequence length="492" mass="56169">MKPEVHEYGTLTYPNDMLSIIKNGFPKTTDPKEVIIIGAGMSGLVSASLLKEAGHQVTLLEGNNRIGGRVYTVREPFSKGNYIDMGAMRFPSTHELVFEYVRKFKLPTNKFLNVTDQDVLYVNGVLTTQSLYKENPQVLKYPLPPSEQGKTASELLLSAVEPFLSLYNTQSPEKQKLLRKNFDSYSFEEFLRENLIGDKISPNAIRMIKVILGIEGFPEFSFVDIILDIVSTVFNEDLKFYEITGGNDQLPYSFIPMLYENMLLSQKVERIEQNHRGVVVTSRDLSTNQYHSFNGDYLISTVPYSVFQLIDIFPYDSFSFQKWKAIRELNYVDAVKIGLEFRRPFWEQSGIGNIITDFPTRFSYIPSHKVEQGKSGVMLGSYSWGQNASLWSSQPEQERILEALRGLARIYGNVVYEEYLHGSSYSWSQNRFSAGGFTLFAPYQEQDLSDAVYVPEGRVHFAGEHTSRFHGWVEGAIESGIRAAYEVHYRLK</sequence>
<protein>
    <submittedName>
        <fullName evidence="4">Flavin monoamine oxidase family protein</fullName>
    </submittedName>
</protein>
<feature type="domain" description="Amine oxidase" evidence="3">
    <location>
        <begin position="41"/>
        <end position="487"/>
    </location>
</feature>
<dbReference type="RefSeq" id="WP_236337832.1">
    <property type="nucleotide sequence ID" value="NZ_JAKIJS010000001.1"/>
</dbReference>
<evidence type="ECO:0000313" key="4">
    <source>
        <dbReference type="EMBL" id="MCF6137692.1"/>
    </source>
</evidence>
<evidence type="ECO:0000313" key="5">
    <source>
        <dbReference type="Proteomes" id="UP001649381"/>
    </source>
</evidence>
<dbReference type="InterPro" id="IPR001613">
    <property type="entry name" value="Flavin_amine_oxidase"/>
</dbReference>
<dbReference type="Pfam" id="PF01593">
    <property type="entry name" value="Amino_oxidase"/>
    <property type="match status" value="1"/>
</dbReference>
<reference evidence="4 5" key="1">
    <citation type="submission" date="2022-01" db="EMBL/GenBank/DDBJ databases">
        <title>Alkalihalobacillus sp. EGI L200015, a novel bacterium isolated from a salt lake sediment.</title>
        <authorList>
            <person name="Gao L."/>
            <person name="Fang B.-Z."/>
            <person name="Li W.-J."/>
        </authorList>
    </citation>
    <scope>NUCLEOTIDE SEQUENCE [LARGE SCALE GENOMIC DNA]</scope>
    <source>
        <strain evidence="4 5">KCTC 12718</strain>
    </source>
</reference>
<dbReference type="SUPFAM" id="SSF51905">
    <property type="entry name" value="FAD/NAD(P)-binding domain"/>
    <property type="match status" value="1"/>
</dbReference>
<comment type="caution">
    <text evidence="4">The sequence shown here is derived from an EMBL/GenBank/DDBJ whole genome shotgun (WGS) entry which is preliminary data.</text>
</comment>
<dbReference type="Gene3D" id="1.10.405.10">
    <property type="entry name" value="Guanine Nucleotide Dissociation Inhibitor, domain 1"/>
    <property type="match status" value="1"/>
</dbReference>
<dbReference type="PANTHER" id="PTHR10742:SF342">
    <property type="entry name" value="AMINE OXIDASE"/>
    <property type="match status" value="1"/>
</dbReference>
<accession>A0ABS9H1L1</accession>
<dbReference type="SUPFAM" id="SSF54373">
    <property type="entry name" value="FAD-linked reductases, C-terminal domain"/>
    <property type="match status" value="1"/>
</dbReference>
<dbReference type="InterPro" id="IPR050281">
    <property type="entry name" value="Flavin_monoamine_oxidase"/>
</dbReference>
<dbReference type="Gene3D" id="3.90.660.10">
    <property type="match status" value="1"/>
</dbReference>
<dbReference type="EMBL" id="JAKIJS010000001">
    <property type="protein sequence ID" value="MCF6137692.1"/>
    <property type="molecule type" value="Genomic_DNA"/>
</dbReference>
<gene>
    <name evidence="4" type="ORF">L2716_08110</name>
</gene>
<evidence type="ECO:0000259" key="3">
    <source>
        <dbReference type="Pfam" id="PF01593"/>
    </source>
</evidence>
<keyword evidence="5" id="KW-1185">Reference proteome</keyword>
<proteinExistence type="predicted"/>
<dbReference type="InterPro" id="IPR002937">
    <property type="entry name" value="Amino_oxidase"/>
</dbReference>
<organism evidence="4 5">
    <name type="scientific">Pseudalkalibacillus berkeleyi</name>
    <dbReference type="NCBI Taxonomy" id="1069813"/>
    <lineage>
        <taxon>Bacteria</taxon>
        <taxon>Bacillati</taxon>
        <taxon>Bacillota</taxon>
        <taxon>Bacilli</taxon>
        <taxon>Bacillales</taxon>
        <taxon>Fictibacillaceae</taxon>
        <taxon>Pseudalkalibacillus</taxon>
    </lineage>
</organism>
<dbReference type="InterPro" id="IPR036188">
    <property type="entry name" value="FAD/NAD-bd_sf"/>
</dbReference>
<dbReference type="PRINTS" id="PR00757">
    <property type="entry name" value="AMINEOXDASEF"/>
</dbReference>
<evidence type="ECO:0000256" key="1">
    <source>
        <dbReference type="ARBA" id="ARBA00001974"/>
    </source>
</evidence>